<evidence type="ECO:0000256" key="14">
    <source>
        <dbReference type="ARBA" id="ARBA00047783"/>
    </source>
</evidence>
<protein>
    <recommendedName>
        <fullName evidence="6 15">tRNA (guanine-N(1)-)-methyltransferase</fullName>
        <ecNumber evidence="5 15">2.1.1.228</ecNumber>
    </recommendedName>
    <alternativeName>
        <fullName evidence="12 15">M1G-methyltransferase</fullName>
    </alternativeName>
    <alternativeName>
        <fullName evidence="13 15">tRNA [GM37] methyltransferase</fullName>
    </alternativeName>
</protein>
<comment type="subcellular location">
    <subcellularLocation>
        <location evidence="2 15 17">Cytoplasm</location>
    </subcellularLocation>
</comment>
<dbReference type="PANTHER" id="PTHR46417:SF1">
    <property type="entry name" value="TRNA (GUANINE-N(1)-)-METHYLTRANSFERASE"/>
    <property type="match status" value="1"/>
</dbReference>
<name>A0A2H0UL79_9BACT</name>
<evidence type="ECO:0000256" key="16">
    <source>
        <dbReference type="PIRSR" id="PIRSR000386-1"/>
    </source>
</evidence>
<dbReference type="InterPro" id="IPR029026">
    <property type="entry name" value="tRNA_m1G_MTases_N"/>
</dbReference>
<evidence type="ECO:0000313" key="20">
    <source>
        <dbReference type="Proteomes" id="UP000229526"/>
    </source>
</evidence>
<dbReference type="InterPro" id="IPR016009">
    <property type="entry name" value="tRNA_MeTrfase_TRMD/TRM10"/>
</dbReference>
<dbReference type="NCBIfam" id="TIGR00088">
    <property type="entry name" value="trmD"/>
    <property type="match status" value="1"/>
</dbReference>
<keyword evidence="10 15" id="KW-0949">S-adenosyl-L-methionine</keyword>
<comment type="function">
    <text evidence="1 15 17">Specifically methylates guanosine-37 in various tRNAs.</text>
</comment>
<evidence type="ECO:0000256" key="11">
    <source>
        <dbReference type="ARBA" id="ARBA00022694"/>
    </source>
</evidence>
<evidence type="ECO:0000256" key="8">
    <source>
        <dbReference type="ARBA" id="ARBA00022603"/>
    </source>
</evidence>
<comment type="caution">
    <text evidence="19">The sequence shown here is derived from an EMBL/GenBank/DDBJ whole genome shotgun (WGS) entry which is preliminary data.</text>
</comment>
<dbReference type="Gene3D" id="1.10.1270.20">
    <property type="entry name" value="tRNA(m1g37)methyltransferase, domain 2"/>
    <property type="match status" value="1"/>
</dbReference>
<evidence type="ECO:0000256" key="1">
    <source>
        <dbReference type="ARBA" id="ARBA00002634"/>
    </source>
</evidence>
<dbReference type="InterPro" id="IPR029028">
    <property type="entry name" value="Alpha/beta_knot_MTases"/>
</dbReference>
<dbReference type="Pfam" id="PF01746">
    <property type="entry name" value="tRNA_m1G_MT"/>
    <property type="match status" value="1"/>
</dbReference>
<dbReference type="GO" id="GO:0005829">
    <property type="term" value="C:cytosol"/>
    <property type="evidence" value="ECO:0007669"/>
    <property type="project" value="TreeGrafter"/>
</dbReference>
<dbReference type="GO" id="GO:0002939">
    <property type="term" value="P:tRNA N1-guanine methylation"/>
    <property type="evidence" value="ECO:0007669"/>
    <property type="project" value="TreeGrafter"/>
</dbReference>
<dbReference type="EMBL" id="PFBD01000018">
    <property type="protein sequence ID" value="PIR87158.1"/>
    <property type="molecule type" value="Genomic_DNA"/>
</dbReference>
<evidence type="ECO:0000256" key="9">
    <source>
        <dbReference type="ARBA" id="ARBA00022679"/>
    </source>
</evidence>
<feature type="binding site" evidence="15 16">
    <location>
        <begin position="144"/>
        <end position="149"/>
    </location>
    <ligand>
        <name>S-adenosyl-L-methionine</name>
        <dbReference type="ChEBI" id="CHEBI:59789"/>
    </ligand>
</feature>
<accession>A0A2H0UL79</accession>
<evidence type="ECO:0000256" key="15">
    <source>
        <dbReference type="HAMAP-Rule" id="MF_00605"/>
    </source>
</evidence>
<evidence type="ECO:0000256" key="13">
    <source>
        <dbReference type="ARBA" id="ARBA00033392"/>
    </source>
</evidence>
<feature type="domain" description="tRNA methyltransferase TRMD/TRM10-type" evidence="18">
    <location>
        <begin position="1"/>
        <end position="227"/>
    </location>
</feature>
<proteinExistence type="inferred from homology"/>
<evidence type="ECO:0000256" key="3">
    <source>
        <dbReference type="ARBA" id="ARBA00007630"/>
    </source>
</evidence>
<evidence type="ECO:0000256" key="4">
    <source>
        <dbReference type="ARBA" id="ARBA00011738"/>
    </source>
</evidence>
<comment type="similarity">
    <text evidence="3 15 17">Belongs to the RNA methyltransferase TrmD family.</text>
</comment>
<evidence type="ECO:0000256" key="2">
    <source>
        <dbReference type="ARBA" id="ARBA00004496"/>
    </source>
</evidence>
<dbReference type="InterPro" id="IPR023148">
    <property type="entry name" value="tRNA_m1G_MeTrfase_C_sf"/>
</dbReference>
<evidence type="ECO:0000256" key="6">
    <source>
        <dbReference type="ARBA" id="ARBA00014679"/>
    </source>
</evidence>
<gene>
    <name evidence="15" type="primary">trmD</name>
    <name evidence="19" type="ORF">COU11_01945</name>
</gene>
<evidence type="ECO:0000256" key="5">
    <source>
        <dbReference type="ARBA" id="ARBA00012807"/>
    </source>
</evidence>
<dbReference type="Proteomes" id="UP000229526">
    <property type="component" value="Unassembled WGS sequence"/>
</dbReference>
<dbReference type="SUPFAM" id="SSF75217">
    <property type="entry name" value="alpha/beta knot"/>
    <property type="match status" value="1"/>
</dbReference>
<organism evidence="19 20">
    <name type="scientific">Candidatus Harrisonbacteria bacterium CG10_big_fil_rev_8_21_14_0_10_49_15</name>
    <dbReference type="NCBI Taxonomy" id="1974587"/>
    <lineage>
        <taxon>Bacteria</taxon>
        <taxon>Candidatus Harrisoniibacteriota</taxon>
    </lineage>
</organism>
<dbReference type="FunFam" id="3.40.1280.10:FF:000001">
    <property type="entry name" value="tRNA (guanine-N(1)-)-methyltransferase"/>
    <property type="match status" value="1"/>
</dbReference>
<keyword evidence="11 15" id="KW-0819">tRNA processing</keyword>
<dbReference type="HAMAP" id="MF_00605">
    <property type="entry name" value="TrmD"/>
    <property type="match status" value="1"/>
</dbReference>
<keyword evidence="7 15" id="KW-0963">Cytoplasm</keyword>
<dbReference type="GO" id="GO:0052906">
    <property type="term" value="F:tRNA (guanine(37)-N1)-methyltransferase activity"/>
    <property type="evidence" value="ECO:0007669"/>
    <property type="project" value="UniProtKB-UniRule"/>
</dbReference>
<evidence type="ECO:0000313" key="19">
    <source>
        <dbReference type="EMBL" id="PIR87158.1"/>
    </source>
</evidence>
<dbReference type="InterPro" id="IPR002649">
    <property type="entry name" value="tRNA_m1G_MeTrfase_TrmD"/>
</dbReference>
<dbReference type="NCBIfam" id="NF000648">
    <property type="entry name" value="PRK00026.1"/>
    <property type="match status" value="1"/>
</dbReference>
<keyword evidence="8 15" id="KW-0489">Methyltransferase</keyword>
<dbReference type="EC" id="2.1.1.228" evidence="5 15"/>
<comment type="subunit">
    <text evidence="4 15 17">Homodimer.</text>
</comment>
<dbReference type="PANTHER" id="PTHR46417">
    <property type="entry name" value="TRNA (GUANINE-N(1)-)-METHYLTRANSFERASE"/>
    <property type="match status" value="1"/>
</dbReference>
<evidence type="ECO:0000256" key="7">
    <source>
        <dbReference type="ARBA" id="ARBA00022490"/>
    </source>
</evidence>
<feature type="binding site" evidence="15 16">
    <location>
        <position position="124"/>
    </location>
    <ligand>
        <name>S-adenosyl-L-methionine</name>
        <dbReference type="ChEBI" id="CHEBI:59789"/>
    </ligand>
</feature>
<evidence type="ECO:0000256" key="12">
    <source>
        <dbReference type="ARBA" id="ARBA00029736"/>
    </source>
</evidence>
<keyword evidence="9 15" id="KW-0808">Transferase</keyword>
<evidence type="ECO:0000259" key="18">
    <source>
        <dbReference type="Pfam" id="PF01746"/>
    </source>
</evidence>
<evidence type="ECO:0000256" key="17">
    <source>
        <dbReference type="RuleBase" id="RU003464"/>
    </source>
</evidence>
<comment type="catalytic activity">
    <reaction evidence="14 15 17">
        <text>guanosine(37) in tRNA + S-adenosyl-L-methionine = N(1)-methylguanosine(37) in tRNA + S-adenosyl-L-homocysteine + H(+)</text>
        <dbReference type="Rhea" id="RHEA:36899"/>
        <dbReference type="Rhea" id="RHEA-COMP:10145"/>
        <dbReference type="Rhea" id="RHEA-COMP:10147"/>
        <dbReference type="ChEBI" id="CHEBI:15378"/>
        <dbReference type="ChEBI" id="CHEBI:57856"/>
        <dbReference type="ChEBI" id="CHEBI:59789"/>
        <dbReference type="ChEBI" id="CHEBI:73542"/>
        <dbReference type="ChEBI" id="CHEBI:74269"/>
        <dbReference type="EC" id="2.1.1.228"/>
    </reaction>
</comment>
<evidence type="ECO:0000256" key="10">
    <source>
        <dbReference type="ARBA" id="ARBA00022691"/>
    </source>
</evidence>
<sequence>MKFDILTIFPEMLDAYFNESILGRASQKKLISIKTHNIRDFTKDKHRKVDDRPFGGGAGMVMLFEPIAAAVTAARSKKYELRSKNGKKRKPKARVILFSTRGKVFNDKEAKRLAKYDQLIFICGRYEGVDERVADVIADEELSIGDFVLTGGEAAAMVAVDAVARKIPGVLGKAESLEEVQGSYPTYSRPEVIEYKKPGNKHTKKLRVPKVLLSGDHKKINDWRRGSSS</sequence>
<dbReference type="AlphaFoldDB" id="A0A2H0UL79"/>
<reference evidence="20" key="1">
    <citation type="submission" date="2017-09" db="EMBL/GenBank/DDBJ databases">
        <title>Depth-based differentiation of microbial function through sediment-hosted aquifers and enrichment of novel symbionts in the deep terrestrial subsurface.</title>
        <authorList>
            <person name="Probst A.J."/>
            <person name="Ladd B."/>
            <person name="Jarett J.K."/>
            <person name="Geller-Mcgrath D.E."/>
            <person name="Sieber C.M.K."/>
            <person name="Emerson J.B."/>
            <person name="Anantharaman K."/>
            <person name="Thomas B.C."/>
            <person name="Malmstrom R."/>
            <person name="Stieglmeier M."/>
            <person name="Klingl A."/>
            <person name="Woyke T."/>
            <person name="Ryan C.M."/>
            <person name="Banfield J.F."/>
        </authorList>
    </citation>
    <scope>NUCLEOTIDE SEQUENCE [LARGE SCALE GENOMIC DNA]</scope>
</reference>
<dbReference type="Gene3D" id="3.40.1280.10">
    <property type="match status" value="1"/>
</dbReference>
<dbReference type="PIRSF" id="PIRSF000386">
    <property type="entry name" value="tRNA_mtase"/>
    <property type="match status" value="1"/>
</dbReference>